<feature type="compositionally biased region" description="Pro residues" evidence="1">
    <location>
        <begin position="244"/>
        <end position="253"/>
    </location>
</feature>
<organism evidence="3">
    <name type="scientific">hydrocarbon metagenome</name>
    <dbReference type="NCBI Taxonomy" id="938273"/>
    <lineage>
        <taxon>unclassified sequences</taxon>
        <taxon>metagenomes</taxon>
        <taxon>ecological metagenomes</taxon>
    </lineage>
</organism>
<dbReference type="InterPro" id="IPR027417">
    <property type="entry name" value="P-loop_NTPase"/>
</dbReference>
<evidence type="ECO:0000259" key="2">
    <source>
        <dbReference type="Pfam" id="PF13614"/>
    </source>
</evidence>
<dbReference type="FunFam" id="3.40.50.300:FF:000285">
    <property type="entry name" value="Sporulation initiation inhibitor Soj"/>
    <property type="match status" value="1"/>
</dbReference>
<comment type="caution">
    <text evidence="3">The sequence shown here is derived from an EMBL/GenBank/DDBJ whole genome shotgun (WGS) entry which is preliminary data.</text>
</comment>
<sequence length="288" mass="30570">MRTLAVINQKGGVGKTTTAHNLGAGLARQGLRVLLVDADPQAHLTVAMGLDIPGPGLGEALLDECQPAEIVRTGPGPHLLPGSLALAGLESRLAATPGREDRLRRILAGLSGYHAAIIDCPPNLGLVTVCALRAATEALVPMQAEFLALKGLVALLDTLRAVRSRLNPDLALAGILLTRFDSRRRLGREVAARLDEHFPGLAFAARIRENVALAEAPGLGRTSSPMPREAGGPEIMRPCAPRRPGAPPGPSPSVRPWKSACAHFEYNGLKRLFFLKSTDVFLRDATRD</sequence>
<dbReference type="CDD" id="cd02042">
    <property type="entry name" value="ParAB_family"/>
    <property type="match status" value="1"/>
</dbReference>
<feature type="domain" description="AAA" evidence="2">
    <location>
        <begin position="1"/>
        <end position="171"/>
    </location>
</feature>
<reference evidence="3" key="1">
    <citation type="journal article" date="2015" name="Proc. Natl. Acad. Sci. U.S.A.">
        <title>Networks of energetic and metabolic interactions define dynamics in microbial communities.</title>
        <authorList>
            <person name="Embree M."/>
            <person name="Liu J.K."/>
            <person name="Al-Bassam M.M."/>
            <person name="Zengler K."/>
        </authorList>
    </citation>
    <scope>NUCLEOTIDE SEQUENCE</scope>
</reference>
<evidence type="ECO:0000256" key="1">
    <source>
        <dbReference type="SAM" id="MobiDB-lite"/>
    </source>
</evidence>
<name>A0A0W8G2K4_9ZZZZ</name>
<dbReference type="Gene3D" id="3.40.50.300">
    <property type="entry name" value="P-loop containing nucleotide triphosphate hydrolases"/>
    <property type="match status" value="1"/>
</dbReference>
<dbReference type="Pfam" id="PF13614">
    <property type="entry name" value="AAA_31"/>
    <property type="match status" value="1"/>
</dbReference>
<dbReference type="PANTHER" id="PTHR13696">
    <property type="entry name" value="P-LOOP CONTAINING NUCLEOSIDE TRIPHOSPHATE HYDROLASE"/>
    <property type="match status" value="1"/>
</dbReference>
<accession>A0A0W8G2K4</accession>
<gene>
    <name evidence="3" type="ORF">ASZ90_002886</name>
</gene>
<protein>
    <submittedName>
        <fullName evidence="3">Chromosome (Plasmid) partitioning protein para / sporulation initiation inhibitor protein soj</fullName>
    </submittedName>
</protein>
<dbReference type="PANTHER" id="PTHR13696:SF52">
    <property type="entry name" value="PARA FAMILY PROTEIN CT_582"/>
    <property type="match status" value="1"/>
</dbReference>
<dbReference type="InterPro" id="IPR050678">
    <property type="entry name" value="DNA_Partitioning_ATPase"/>
</dbReference>
<dbReference type="SUPFAM" id="SSF52540">
    <property type="entry name" value="P-loop containing nucleoside triphosphate hydrolases"/>
    <property type="match status" value="1"/>
</dbReference>
<feature type="region of interest" description="Disordered" evidence="1">
    <location>
        <begin position="218"/>
        <end position="254"/>
    </location>
</feature>
<proteinExistence type="predicted"/>
<dbReference type="InterPro" id="IPR025669">
    <property type="entry name" value="AAA_dom"/>
</dbReference>
<dbReference type="AlphaFoldDB" id="A0A0W8G2K4"/>
<dbReference type="EMBL" id="LNQE01000345">
    <property type="protein sequence ID" value="KUG27250.1"/>
    <property type="molecule type" value="Genomic_DNA"/>
</dbReference>
<evidence type="ECO:0000313" key="3">
    <source>
        <dbReference type="EMBL" id="KUG27250.1"/>
    </source>
</evidence>